<gene>
    <name evidence="2" type="ORF">PAPYR_8475</name>
</gene>
<feature type="compositionally biased region" description="Basic and acidic residues" evidence="1">
    <location>
        <begin position="328"/>
        <end position="341"/>
    </location>
</feature>
<feature type="compositionally biased region" description="Basic and acidic residues" evidence="1">
    <location>
        <begin position="348"/>
        <end position="358"/>
    </location>
</feature>
<evidence type="ECO:0000313" key="2">
    <source>
        <dbReference type="EMBL" id="KAJ4456353.1"/>
    </source>
</evidence>
<comment type="caution">
    <text evidence="2">The sequence shown here is derived from an EMBL/GenBank/DDBJ whole genome shotgun (WGS) entry which is preliminary data.</text>
</comment>
<accession>A0ABQ8UC44</accession>
<protein>
    <submittedName>
        <fullName evidence="2">Uncharacterized protein</fullName>
    </submittedName>
</protein>
<dbReference type="EMBL" id="JAPMOS010000073">
    <property type="protein sequence ID" value="KAJ4456353.1"/>
    <property type="molecule type" value="Genomic_DNA"/>
</dbReference>
<name>A0ABQ8UC44_9EUKA</name>
<sequence length="368" mass="41135">MCHHVQNKRLESQRVLILRALVSRRHPWIDHTEELLAVLQSLATSAHQNLFDLERLFHSCRFNPEVTKETINLFQVRSLPCVLSGLGWGWGMIPGVWHKTATEVGRLNVLHVVERILNNAGDSFAHGCSDIRAVSSTSLVFVLFSLAHPHPPTPIARPPPVLTPGDANFEKLTSWMHGIEERLDPYKSPQALKMLLSLRKRAEEMRRQYVSPISVGQYQEKVDLFFQYRKIRRVLADGDGIAEVPGPNDGMELRPLVPHPQDLDADIAVAVPLSPDGGGSGLFSGEASPPQPTNHDRDSGDLVLPMVRRDSTRLAPPPAPFQTAAPEPKARDTHSQIEQRVRSGRRSRLGDWSREVTRPTEPPDTFIA</sequence>
<organism evidence="2 3">
    <name type="scientific">Paratrimastix pyriformis</name>
    <dbReference type="NCBI Taxonomy" id="342808"/>
    <lineage>
        <taxon>Eukaryota</taxon>
        <taxon>Metamonada</taxon>
        <taxon>Preaxostyla</taxon>
        <taxon>Paratrimastigidae</taxon>
        <taxon>Paratrimastix</taxon>
    </lineage>
</organism>
<dbReference type="Proteomes" id="UP001141327">
    <property type="component" value="Unassembled WGS sequence"/>
</dbReference>
<reference evidence="2" key="1">
    <citation type="journal article" date="2022" name="bioRxiv">
        <title>Genomics of Preaxostyla Flagellates Illuminates Evolutionary Transitions and the Path Towards Mitochondrial Loss.</title>
        <authorList>
            <person name="Novak L.V.F."/>
            <person name="Treitli S.C."/>
            <person name="Pyrih J."/>
            <person name="Halakuc P."/>
            <person name="Pipaliya S.V."/>
            <person name="Vacek V."/>
            <person name="Brzon O."/>
            <person name="Soukal P."/>
            <person name="Eme L."/>
            <person name="Dacks J.B."/>
            <person name="Karnkowska A."/>
            <person name="Elias M."/>
            <person name="Hampl V."/>
        </authorList>
    </citation>
    <scope>NUCLEOTIDE SEQUENCE</scope>
    <source>
        <strain evidence="2">RCP-MX</strain>
    </source>
</reference>
<feature type="region of interest" description="Disordered" evidence="1">
    <location>
        <begin position="274"/>
        <end position="368"/>
    </location>
</feature>
<evidence type="ECO:0000256" key="1">
    <source>
        <dbReference type="SAM" id="MobiDB-lite"/>
    </source>
</evidence>
<evidence type="ECO:0000313" key="3">
    <source>
        <dbReference type="Proteomes" id="UP001141327"/>
    </source>
</evidence>
<proteinExistence type="predicted"/>
<keyword evidence="3" id="KW-1185">Reference proteome</keyword>